<dbReference type="PANTHER" id="PTHR30561">
    <property type="entry name" value="SMR FAMILY PROTON-DEPENDENT DRUG EFFLUX TRANSPORTER SUGE"/>
    <property type="match status" value="1"/>
</dbReference>
<evidence type="ECO:0000256" key="3">
    <source>
        <dbReference type="ARBA" id="ARBA00021112"/>
    </source>
</evidence>
<dbReference type="GO" id="GO:0031460">
    <property type="term" value="P:glycine betaine transport"/>
    <property type="evidence" value="ECO:0007669"/>
    <property type="project" value="TreeGrafter"/>
</dbReference>
<sequence length="111" mass="12444">MQWVMLLLAISFEVTGTIFIKYAQVYQCNKLHLITLVAICTSYFFFAKAIRKIPLGIAYALWEGIGILLIASLSYLLFQEPISVFKLLGFLLIICGIVCLKFGVVKHPRGG</sequence>
<evidence type="ECO:0000256" key="11">
    <source>
        <dbReference type="SAM" id="Phobius"/>
    </source>
</evidence>
<evidence type="ECO:0000256" key="1">
    <source>
        <dbReference type="ARBA" id="ARBA00004429"/>
    </source>
</evidence>
<evidence type="ECO:0000256" key="9">
    <source>
        <dbReference type="ARBA" id="ARBA00023136"/>
    </source>
</evidence>
<proteinExistence type="inferred from homology"/>
<dbReference type="Pfam" id="PF00893">
    <property type="entry name" value="Multi_Drug_Res"/>
    <property type="match status" value="1"/>
</dbReference>
<comment type="subcellular location">
    <subcellularLocation>
        <location evidence="1">Cell inner membrane</location>
        <topology evidence="1">Multi-pass membrane protein</topology>
    </subcellularLocation>
    <subcellularLocation>
        <location evidence="10">Cell membrane</location>
        <topology evidence="10">Multi-pass membrane protein</topology>
    </subcellularLocation>
</comment>
<keyword evidence="6" id="KW-0997">Cell inner membrane</keyword>
<dbReference type="FunFam" id="1.10.3730.20:FF:000001">
    <property type="entry name" value="Quaternary ammonium compound resistance transporter SugE"/>
    <property type="match status" value="1"/>
</dbReference>
<comment type="caution">
    <text evidence="12">The sequence shown here is derived from an EMBL/GenBank/DDBJ whole genome shotgun (WGS) entry which is preliminary data.</text>
</comment>
<keyword evidence="7 10" id="KW-0812">Transmembrane</keyword>
<dbReference type="InterPro" id="IPR045324">
    <property type="entry name" value="Small_multidrug_res"/>
</dbReference>
<evidence type="ECO:0000256" key="4">
    <source>
        <dbReference type="ARBA" id="ARBA00022448"/>
    </source>
</evidence>
<evidence type="ECO:0000256" key="8">
    <source>
        <dbReference type="ARBA" id="ARBA00022989"/>
    </source>
</evidence>
<evidence type="ECO:0000256" key="6">
    <source>
        <dbReference type="ARBA" id="ARBA00022519"/>
    </source>
</evidence>
<dbReference type="EMBL" id="DPSM01000023">
    <property type="protein sequence ID" value="HCK01842.1"/>
    <property type="molecule type" value="Genomic_DNA"/>
</dbReference>
<dbReference type="InterPro" id="IPR000390">
    <property type="entry name" value="Small_drug/metabolite_transptr"/>
</dbReference>
<feature type="transmembrane region" description="Helical" evidence="11">
    <location>
        <begin position="57"/>
        <end position="78"/>
    </location>
</feature>
<evidence type="ECO:0000256" key="10">
    <source>
        <dbReference type="RuleBase" id="RU003942"/>
    </source>
</evidence>
<dbReference type="GO" id="GO:1903711">
    <property type="term" value="P:spermidine transmembrane transport"/>
    <property type="evidence" value="ECO:0007669"/>
    <property type="project" value="TreeGrafter"/>
</dbReference>
<evidence type="ECO:0000256" key="5">
    <source>
        <dbReference type="ARBA" id="ARBA00022475"/>
    </source>
</evidence>
<keyword evidence="8 11" id="KW-1133">Transmembrane helix</keyword>
<comment type="subunit">
    <text evidence="2">Forms a complex with MdtI.</text>
</comment>
<protein>
    <recommendedName>
        <fullName evidence="3">Spermidine export protein MdtJ</fullName>
    </recommendedName>
</protein>
<feature type="transmembrane region" description="Helical" evidence="11">
    <location>
        <begin position="32"/>
        <end position="50"/>
    </location>
</feature>
<feature type="transmembrane region" description="Helical" evidence="11">
    <location>
        <begin position="84"/>
        <end position="104"/>
    </location>
</feature>
<name>A0A9C7QZP0_9GAMM</name>
<keyword evidence="4" id="KW-0813">Transport</keyword>
<dbReference type="GO" id="GO:1990961">
    <property type="term" value="P:xenobiotic detoxification by transmembrane export across the plasma membrane"/>
    <property type="evidence" value="ECO:0007669"/>
    <property type="project" value="UniProtKB-ARBA"/>
</dbReference>
<dbReference type="GO" id="GO:0015297">
    <property type="term" value="F:antiporter activity"/>
    <property type="evidence" value="ECO:0007669"/>
    <property type="project" value="TreeGrafter"/>
</dbReference>
<dbReference type="GO" id="GO:0015199">
    <property type="term" value="F:amino-acid betaine transmembrane transporter activity"/>
    <property type="evidence" value="ECO:0007669"/>
    <property type="project" value="TreeGrafter"/>
</dbReference>
<evidence type="ECO:0000256" key="7">
    <source>
        <dbReference type="ARBA" id="ARBA00022692"/>
    </source>
</evidence>
<dbReference type="PANTHER" id="PTHR30561:SF2">
    <property type="entry name" value="SPERMIDINE EXPORT PROTEIN MDTJ"/>
    <property type="match status" value="1"/>
</dbReference>
<organism evidence="12 13">
    <name type="scientific">Serratia grimesii</name>
    <dbReference type="NCBI Taxonomy" id="82995"/>
    <lineage>
        <taxon>Bacteria</taxon>
        <taxon>Pseudomonadati</taxon>
        <taxon>Pseudomonadota</taxon>
        <taxon>Gammaproteobacteria</taxon>
        <taxon>Enterobacterales</taxon>
        <taxon>Yersiniaceae</taxon>
        <taxon>Serratia</taxon>
    </lineage>
</organism>
<dbReference type="AlphaFoldDB" id="A0A9C7QZP0"/>
<dbReference type="RefSeq" id="WP_278431642.1">
    <property type="nucleotide sequence ID" value="NZ_DPSM01000023.1"/>
</dbReference>
<dbReference type="Proteomes" id="UP000262210">
    <property type="component" value="Unassembled WGS sequence"/>
</dbReference>
<keyword evidence="9 11" id="KW-0472">Membrane</keyword>
<accession>A0A9C7QZP0</accession>
<evidence type="ECO:0000256" key="2">
    <source>
        <dbReference type="ARBA" id="ARBA00011358"/>
    </source>
</evidence>
<evidence type="ECO:0000313" key="13">
    <source>
        <dbReference type="Proteomes" id="UP000262210"/>
    </source>
</evidence>
<dbReference type="Gene3D" id="1.10.3730.20">
    <property type="match status" value="1"/>
</dbReference>
<comment type="similarity">
    <text evidence="10">Belongs to the drug/metabolite transporter (DMT) superfamily. Small multidrug resistance (SMR) (TC 2.A.7.1) family.</text>
</comment>
<dbReference type="GO" id="GO:0005886">
    <property type="term" value="C:plasma membrane"/>
    <property type="evidence" value="ECO:0007669"/>
    <property type="project" value="UniProtKB-SubCell"/>
</dbReference>
<evidence type="ECO:0000313" key="12">
    <source>
        <dbReference type="EMBL" id="HCK01842.1"/>
    </source>
</evidence>
<gene>
    <name evidence="12" type="ORF">DHV72_17740</name>
</gene>
<dbReference type="GO" id="GO:0015220">
    <property type="term" value="F:choline transmembrane transporter activity"/>
    <property type="evidence" value="ECO:0007669"/>
    <property type="project" value="TreeGrafter"/>
</dbReference>
<reference evidence="12 13" key="1">
    <citation type="journal article" date="2018" name="Nat. Biotechnol.">
        <title>A standardized bacterial taxonomy based on genome phylogeny substantially revises the tree of life.</title>
        <authorList>
            <person name="Parks D.H."/>
            <person name="Chuvochina M."/>
            <person name="Waite D.W."/>
            <person name="Rinke C."/>
            <person name="Skarshewski A."/>
            <person name="Chaumeil P.A."/>
            <person name="Hugenholtz P."/>
        </authorList>
    </citation>
    <scope>NUCLEOTIDE SEQUENCE [LARGE SCALE GENOMIC DNA]</scope>
    <source>
        <strain evidence="12">UBA11264</strain>
    </source>
</reference>
<keyword evidence="5" id="KW-1003">Cell membrane</keyword>
<dbReference type="SUPFAM" id="SSF103481">
    <property type="entry name" value="Multidrug resistance efflux transporter EmrE"/>
    <property type="match status" value="1"/>
</dbReference>
<dbReference type="InterPro" id="IPR037185">
    <property type="entry name" value="EmrE-like"/>
</dbReference>